<dbReference type="PANTHER" id="PTHR22916:SF3">
    <property type="entry name" value="UDP-GLCNAC:BETAGAL BETA-1,3-N-ACETYLGLUCOSAMINYLTRANSFERASE-LIKE PROTEIN 1"/>
    <property type="match status" value="1"/>
</dbReference>
<protein>
    <submittedName>
        <fullName evidence="2">Glycosyltransferase</fullName>
        <ecNumber evidence="2">2.4.-.-</ecNumber>
    </submittedName>
</protein>
<proteinExistence type="predicted"/>
<dbReference type="Proteomes" id="UP001325680">
    <property type="component" value="Chromosome"/>
</dbReference>
<keyword evidence="2" id="KW-0328">Glycosyltransferase</keyword>
<reference evidence="2 3" key="1">
    <citation type="submission" date="2023-12" db="EMBL/GenBank/DDBJ databases">
        <title>Genome sequencing and assembly of bacterial species from a model synthetic community.</title>
        <authorList>
            <person name="Hogle S.L."/>
        </authorList>
    </citation>
    <scope>NUCLEOTIDE SEQUENCE [LARGE SCALE GENOMIC DNA]</scope>
    <source>
        <strain evidence="2 3">HAMBI_3031</strain>
    </source>
</reference>
<dbReference type="InterPro" id="IPR029044">
    <property type="entry name" value="Nucleotide-diphossugar_trans"/>
</dbReference>
<feature type="domain" description="Glycosyltransferase 2-like" evidence="1">
    <location>
        <begin position="7"/>
        <end position="137"/>
    </location>
</feature>
<dbReference type="Gene3D" id="3.90.550.10">
    <property type="entry name" value="Spore Coat Polysaccharide Biosynthesis Protein SpsA, Chain A"/>
    <property type="match status" value="1"/>
</dbReference>
<dbReference type="Pfam" id="PF00535">
    <property type="entry name" value="Glycos_transf_2"/>
    <property type="match status" value="1"/>
</dbReference>
<evidence type="ECO:0000259" key="1">
    <source>
        <dbReference type="Pfam" id="PF00535"/>
    </source>
</evidence>
<evidence type="ECO:0000313" key="3">
    <source>
        <dbReference type="Proteomes" id="UP001325680"/>
    </source>
</evidence>
<keyword evidence="3" id="KW-1185">Reference proteome</keyword>
<dbReference type="InterPro" id="IPR001173">
    <property type="entry name" value="Glyco_trans_2-like"/>
</dbReference>
<evidence type="ECO:0000313" key="2">
    <source>
        <dbReference type="EMBL" id="WQD39097.1"/>
    </source>
</evidence>
<sequence>MTVSISCITYNHAPYIRQCLDGFMIQQCSFDFEVLIHDDASTDGTSDIIREYQQKYPDIIKPIIQAENQYSKGVRGINIKYNFPRAKGKYIALCEGDDYWTDPLKLQKQVDFLEKNNDYSVITGGYIALNVTKTQRNTMILSSIVAKNQEDDKGFTFTLLDSSKAWITKTLTSLFRNIPEICVLVDKYSYGRDVHLFYELLKIGKGYYLKEALGVYNIHNGGVFSLKSLKEKSITAYNLYKELYEKSPDEFTRIMYFKSGLSLLKNKLSLKIKDHRVDTFFLLKTSMKLAKTRSEKIGIFKSLIPIQITKTLKRKNDLSS</sequence>
<dbReference type="SUPFAM" id="SSF53448">
    <property type="entry name" value="Nucleotide-diphospho-sugar transferases"/>
    <property type="match status" value="1"/>
</dbReference>
<name>A0ABZ0W762_9BACT</name>
<organism evidence="2 3">
    <name type="scientific">Niabella yanshanensis</name>
    <dbReference type="NCBI Taxonomy" id="577386"/>
    <lineage>
        <taxon>Bacteria</taxon>
        <taxon>Pseudomonadati</taxon>
        <taxon>Bacteroidota</taxon>
        <taxon>Chitinophagia</taxon>
        <taxon>Chitinophagales</taxon>
        <taxon>Chitinophagaceae</taxon>
        <taxon>Niabella</taxon>
    </lineage>
</organism>
<dbReference type="EMBL" id="CP139960">
    <property type="protein sequence ID" value="WQD39097.1"/>
    <property type="molecule type" value="Genomic_DNA"/>
</dbReference>
<dbReference type="GO" id="GO:0016757">
    <property type="term" value="F:glycosyltransferase activity"/>
    <property type="evidence" value="ECO:0007669"/>
    <property type="project" value="UniProtKB-KW"/>
</dbReference>
<keyword evidence="2" id="KW-0808">Transferase</keyword>
<dbReference type="PANTHER" id="PTHR22916">
    <property type="entry name" value="GLYCOSYLTRANSFERASE"/>
    <property type="match status" value="1"/>
</dbReference>
<accession>A0ABZ0W762</accession>
<gene>
    <name evidence="2" type="ORF">U0035_02910</name>
</gene>
<dbReference type="RefSeq" id="WP_114793148.1">
    <property type="nucleotide sequence ID" value="NZ_CP139960.1"/>
</dbReference>
<dbReference type="EC" id="2.4.-.-" evidence="2"/>